<dbReference type="InterPro" id="IPR052074">
    <property type="entry name" value="NonRcpt_TyrProt_Phosphatase"/>
</dbReference>
<dbReference type="Pfam" id="PF09380">
    <property type="entry name" value="FERM_C"/>
    <property type="match status" value="1"/>
</dbReference>
<evidence type="ECO:0000313" key="5">
    <source>
        <dbReference type="WBParaSite" id="jg6912"/>
    </source>
</evidence>
<feature type="compositionally biased region" description="Low complexity" evidence="1">
    <location>
        <begin position="277"/>
        <end position="293"/>
    </location>
</feature>
<evidence type="ECO:0000313" key="4">
    <source>
        <dbReference type="Proteomes" id="UP000887574"/>
    </source>
</evidence>
<dbReference type="PANTHER" id="PTHR46900">
    <property type="entry name" value="TYROSINE-PROTEIN PHOSPHATASE NON-RECEPTOR TYPE 13"/>
    <property type="match status" value="1"/>
</dbReference>
<feature type="region of interest" description="Disordered" evidence="1">
    <location>
        <begin position="239"/>
        <end position="310"/>
    </location>
</feature>
<dbReference type="PANTHER" id="PTHR46900:SF4">
    <property type="entry name" value="FERM AND PDZ DOMAIN CONTAINING 2"/>
    <property type="match status" value="1"/>
</dbReference>
<proteinExistence type="predicted"/>
<reference evidence="5" key="1">
    <citation type="submission" date="2022-11" db="UniProtKB">
        <authorList>
            <consortium name="WormBaseParasite"/>
        </authorList>
    </citation>
    <scope>IDENTIFICATION</scope>
</reference>
<dbReference type="SMART" id="SM00228">
    <property type="entry name" value="PDZ"/>
    <property type="match status" value="3"/>
</dbReference>
<dbReference type="CDD" id="cd00136">
    <property type="entry name" value="PDZ_canonical"/>
    <property type="match status" value="2"/>
</dbReference>
<feature type="region of interest" description="Disordered" evidence="1">
    <location>
        <begin position="346"/>
        <end position="369"/>
    </location>
</feature>
<dbReference type="SUPFAM" id="SSF50729">
    <property type="entry name" value="PH domain-like"/>
    <property type="match status" value="1"/>
</dbReference>
<dbReference type="Pfam" id="PF00595">
    <property type="entry name" value="PDZ"/>
    <property type="match status" value="3"/>
</dbReference>
<feature type="domain" description="FERM" evidence="2">
    <location>
        <begin position="1"/>
        <end position="53"/>
    </location>
</feature>
<dbReference type="PROSITE" id="PS50106">
    <property type="entry name" value="PDZ"/>
    <property type="match status" value="3"/>
</dbReference>
<feature type="compositionally biased region" description="Low complexity" evidence="1">
    <location>
        <begin position="91"/>
        <end position="106"/>
    </location>
</feature>
<dbReference type="InterPro" id="IPR036034">
    <property type="entry name" value="PDZ_sf"/>
</dbReference>
<evidence type="ECO:0000259" key="3">
    <source>
        <dbReference type="PROSITE" id="PS50106"/>
    </source>
</evidence>
<evidence type="ECO:0000256" key="1">
    <source>
        <dbReference type="SAM" id="MobiDB-lite"/>
    </source>
</evidence>
<accession>A0A915EKP1</accession>
<dbReference type="AlphaFoldDB" id="A0A915EKP1"/>
<keyword evidence="4" id="KW-1185">Reference proteome</keyword>
<dbReference type="InterPro" id="IPR018980">
    <property type="entry name" value="FERM_PH-like_C"/>
</dbReference>
<dbReference type="InterPro" id="IPR001478">
    <property type="entry name" value="PDZ"/>
</dbReference>
<dbReference type="Gene3D" id="2.30.29.30">
    <property type="entry name" value="Pleckstrin-homology domain (PH domain)/Phosphotyrosine-binding domain (PTB)"/>
    <property type="match status" value="1"/>
</dbReference>
<dbReference type="PROSITE" id="PS50057">
    <property type="entry name" value="FERM_3"/>
    <property type="match status" value="1"/>
</dbReference>
<feature type="region of interest" description="Disordered" evidence="1">
    <location>
        <begin position="430"/>
        <end position="474"/>
    </location>
</feature>
<dbReference type="Proteomes" id="UP000887574">
    <property type="component" value="Unplaced"/>
</dbReference>
<feature type="domain" description="PDZ" evidence="3">
    <location>
        <begin position="173"/>
        <end position="226"/>
    </location>
</feature>
<evidence type="ECO:0000259" key="2">
    <source>
        <dbReference type="PROSITE" id="PS50057"/>
    </source>
</evidence>
<dbReference type="InterPro" id="IPR011993">
    <property type="entry name" value="PH-like_dom_sf"/>
</dbReference>
<feature type="region of interest" description="Disordered" evidence="1">
    <location>
        <begin position="63"/>
        <end position="106"/>
    </location>
</feature>
<name>A0A915EKP1_9BILA</name>
<dbReference type="SUPFAM" id="SSF50156">
    <property type="entry name" value="PDZ domain-like"/>
    <property type="match status" value="3"/>
</dbReference>
<organism evidence="4 5">
    <name type="scientific">Ditylenchus dipsaci</name>
    <dbReference type="NCBI Taxonomy" id="166011"/>
    <lineage>
        <taxon>Eukaryota</taxon>
        <taxon>Metazoa</taxon>
        <taxon>Ecdysozoa</taxon>
        <taxon>Nematoda</taxon>
        <taxon>Chromadorea</taxon>
        <taxon>Rhabditida</taxon>
        <taxon>Tylenchina</taxon>
        <taxon>Tylenchomorpha</taxon>
        <taxon>Sphaerularioidea</taxon>
        <taxon>Anguinidae</taxon>
        <taxon>Anguininae</taxon>
        <taxon>Ditylenchus</taxon>
    </lineage>
</organism>
<feature type="compositionally biased region" description="Polar residues" evidence="1">
    <location>
        <begin position="253"/>
        <end position="276"/>
    </location>
</feature>
<feature type="domain" description="PDZ" evidence="3">
    <location>
        <begin position="594"/>
        <end position="676"/>
    </location>
</feature>
<feature type="compositionally biased region" description="Polar residues" evidence="1">
    <location>
        <begin position="447"/>
        <end position="467"/>
    </location>
</feature>
<feature type="domain" description="PDZ" evidence="3">
    <location>
        <begin position="480"/>
        <end position="565"/>
    </location>
</feature>
<sequence length="677" mass="74494">MIRTLQFDRKRFLIATIENNIAVDHVFYTEHYTKSSYLVRFAATQHRFMMKMRQWQSTLNRVGKGGSGRLNSSRGDVGVDVGFTNTTTNNQQQQEKQSQQQQLDQQSIDETIKSVGRWKSTVNNHKDESMLKEGRLMSEIDTDYIQYCYGSDAMKLTVVLDKHPDQGLGLTLSVSSGGDGKKKGLNIGDCLLSINEVSLFNKSRHDAVELVKECEREVKLEVLRFPSITEVLACNNNTTDASVNMSSTTSTSNGQLGTLNMDSSLNTTMPSINQPKVSVTSMAHSATSSSRRSPPAGRKASKDDADSAVSSSPYLGVLQKRQRAVSDFGAIGDNLPALNSDDLLNIGKSRKSRDGAPTDSSSSDGKVGMTGAASCAEANTTCHQSAKCTTSMHSVTKMRMMHTSLKSPNSLNLQTDNCWDWTKKTTLRLAPGHQQQRDQQRARRQQNTLDWTNDLSDIEDNTPSSESTPRDGHRRRRVLTITILKTSANQSLGFQIASATSNTSRVCFFVKQVNAEPAISANLHVDDVILSINGTSIEEGYDHQQVVNLLRSSSSSSTSIVLEVERNEPAEYYSSKTQGPNGLKNKEEEEETVSVMLDKSQSNCIGLSLAKRMGHDGIFIRNIAVSSLAAQEGSLRVGDRIWQIDGENVADESPASIVKKLKDIDGCFEIQVKRLGH</sequence>
<dbReference type="WBParaSite" id="jg6912">
    <property type="protein sequence ID" value="jg6912"/>
    <property type="gene ID" value="jg6912"/>
</dbReference>
<dbReference type="Gene3D" id="2.30.42.10">
    <property type="match status" value="3"/>
</dbReference>
<protein>
    <submittedName>
        <fullName evidence="5">Uncharacterized protein</fullName>
    </submittedName>
</protein>
<dbReference type="InterPro" id="IPR000299">
    <property type="entry name" value="FERM_domain"/>
</dbReference>